<dbReference type="Proteomes" id="UP000588017">
    <property type="component" value="Unassembled WGS sequence"/>
</dbReference>
<dbReference type="EC" id="6.2.1.-" evidence="3"/>
<keyword evidence="3" id="KW-0436">Ligase</keyword>
<evidence type="ECO:0000259" key="2">
    <source>
        <dbReference type="Pfam" id="PF13193"/>
    </source>
</evidence>
<dbReference type="AlphaFoldDB" id="A0A841K8A2"/>
<dbReference type="Pfam" id="PF13193">
    <property type="entry name" value="AMP-binding_C"/>
    <property type="match status" value="1"/>
</dbReference>
<protein>
    <submittedName>
        <fullName evidence="3">Crotonobetaine/carnitine-CoA ligase</fullName>
        <ecNumber evidence="3">6.2.1.-</ecNumber>
    </submittedName>
</protein>
<dbReference type="InterPro" id="IPR025110">
    <property type="entry name" value="AMP-bd_C"/>
</dbReference>
<sequence length="521" mass="56497">MALTDDGLAGLSPEGLRFAGLLEERAARDPDGIYARFNGVPLTFGRLAAEAAAFAAELAARGIGPGDRVAVMLRNSPATLAVVFGLLRAGIAWVPVNVQQRGDGLAYLLSHAAPKLLIVERNLVETVMDATGDKCPPLMLNGTPEEPAALQAVLSTGQPFDGPLPEPETTGAIMYTSGTTGRPKGVIVSHRMLRLASEAVSRVSVARPGDVFFVWEPLYHIGGAQLLLLPMTHGITLAMVDRFSASRFWSQVIAEGATHIHYLGGILQILLKQPEGPQDRAHKVRIAWGGGCPTEIWQRFQERFGVEIRECYGMTEASSITTFNDSGTVGSVGTPLPWFKVLLLDENGKPVAPGERGEIVVETSLPGALFEGYLDNPEATAKALRNGRLHTGDVGSYDAHGNLRFHGRMTDSVRCRGENVSAWEVEHVAAEHPDVEDCAMIGVQADVGEQDIKLFVKPRPGCRIDEAELSRWLGARLAPYQNPRYIAIVDDFERTASQRIMKHKLSTSRDDCWDRLAAQEA</sequence>
<dbReference type="InterPro" id="IPR050237">
    <property type="entry name" value="ATP-dep_AMP-bd_enzyme"/>
</dbReference>
<dbReference type="InterPro" id="IPR000873">
    <property type="entry name" value="AMP-dep_synth/lig_dom"/>
</dbReference>
<dbReference type="SUPFAM" id="SSF56801">
    <property type="entry name" value="Acetyl-CoA synthetase-like"/>
    <property type="match status" value="1"/>
</dbReference>
<dbReference type="PANTHER" id="PTHR43767:SF1">
    <property type="entry name" value="NONRIBOSOMAL PEPTIDE SYNTHASE PES1 (EUROFUNG)-RELATED"/>
    <property type="match status" value="1"/>
</dbReference>
<dbReference type="Gene3D" id="3.30.300.30">
    <property type="match status" value="1"/>
</dbReference>
<proteinExistence type="predicted"/>
<gene>
    <name evidence="3" type="ORF">HNQ73_002374</name>
</gene>
<dbReference type="Gene3D" id="3.40.50.12780">
    <property type="entry name" value="N-terminal domain of ligase-like"/>
    <property type="match status" value="1"/>
</dbReference>
<keyword evidence="4" id="KW-1185">Reference proteome</keyword>
<dbReference type="PANTHER" id="PTHR43767">
    <property type="entry name" value="LONG-CHAIN-FATTY-ACID--COA LIGASE"/>
    <property type="match status" value="1"/>
</dbReference>
<accession>A0A841K8A2</accession>
<dbReference type="InterPro" id="IPR042099">
    <property type="entry name" value="ANL_N_sf"/>
</dbReference>
<evidence type="ECO:0000313" key="4">
    <source>
        <dbReference type="Proteomes" id="UP000588017"/>
    </source>
</evidence>
<feature type="domain" description="AMP-binding enzyme C-terminal" evidence="2">
    <location>
        <begin position="424"/>
        <end position="497"/>
    </location>
</feature>
<dbReference type="PROSITE" id="PS00455">
    <property type="entry name" value="AMP_BINDING"/>
    <property type="match status" value="1"/>
</dbReference>
<name>A0A841K8A2_9HYPH</name>
<reference evidence="3 4" key="1">
    <citation type="submission" date="2020-08" db="EMBL/GenBank/DDBJ databases">
        <title>Genomic Encyclopedia of Type Strains, Phase IV (KMG-IV): sequencing the most valuable type-strain genomes for metagenomic binning, comparative biology and taxonomic classification.</title>
        <authorList>
            <person name="Goeker M."/>
        </authorList>
    </citation>
    <scope>NUCLEOTIDE SEQUENCE [LARGE SCALE GENOMIC DNA]</scope>
    <source>
        <strain evidence="3 4">DSM 101465</strain>
    </source>
</reference>
<dbReference type="InterPro" id="IPR045851">
    <property type="entry name" value="AMP-bd_C_sf"/>
</dbReference>
<dbReference type="GO" id="GO:0016878">
    <property type="term" value="F:acid-thiol ligase activity"/>
    <property type="evidence" value="ECO:0007669"/>
    <property type="project" value="UniProtKB-ARBA"/>
</dbReference>
<dbReference type="Pfam" id="PF00501">
    <property type="entry name" value="AMP-binding"/>
    <property type="match status" value="1"/>
</dbReference>
<comment type="caution">
    <text evidence="3">The sequence shown here is derived from an EMBL/GenBank/DDBJ whole genome shotgun (WGS) entry which is preliminary data.</text>
</comment>
<organism evidence="3 4">
    <name type="scientific">Chelatococcus composti</name>
    <dbReference type="NCBI Taxonomy" id="1743235"/>
    <lineage>
        <taxon>Bacteria</taxon>
        <taxon>Pseudomonadati</taxon>
        <taxon>Pseudomonadota</taxon>
        <taxon>Alphaproteobacteria</taxon>
        <taxon>Hyphomicrobiales</taxon>
        <taxon>Chelatococcaceae</taxon>
        <taxon>Chelatococcus</taxon>
    </lineage>
</organism>
<evidence type="ECO:0000259" key="1">
    <source>
        <dbReference type="Pfam" id="PF00501"/>
    </source>
</evidence>
<dbReference type="RefSeq" id="WP_183335065.1">
    <property type="nucleotide sequence ID" value="NZ_BMHX01000005.1"/>
</dbReference>
<dbReference type="InterPro" id="IPR020845">
    <property type="entry name" value="AMP-binding_CS"/>
</dbReference>
<dbReference type="EMBL" id="JACHEH010000005">
    <property type="protein sequence ID" value="MBB6168737.1"/>
    <property type="molecule type" value="Genomic_DNA"/>
</dbReference>
<evidence type="ECO:0000313" key="3">
    <source>
        <dbReference type="EMBL" id="MBB6168737.1"/>
    </source>
</evidence>
<feature type="domain" description="AMP-dependent synthetase/ligase" evidence="1">
    <location>
        <begin position="22"/>
        <end position="374"/>
    </location>
</feature>